<evidence type="ECO:0000313" key="3">
    <source>
        <dbReference type="Proteomes" id="UP000053617"/>
    </source>
</evidence>
<keyword evidence="3" id="KW-1185">Reference proteome</keyword>
<dbReference type="PANTHER" id="PTHR35585">
    <property type="entry name" value="HHE DOMAIN PROTEIN (AFU_ORTHOLOGUE AFUA_4G00730)"/>
    <property type="match status" value="1"/>
</dbReference>
<dbReference type="EMBL" id="KN847477">
    <property type="protein sequence ID" value="KIX06010.1"/>
    <property type="molecule type" value="Genomic_DNA"/>
</dbReference>
<dbReference type="AlphaFoldDB" id="A0A0D2JA84"/>
<feature type="domain" description="Hemerythrin-like" evidence="1">
    <location>
        <begin position="19"/>
        <end position="132"/>
    </location>
</feature>
<reference evidence="2 3" key="1">
    <citation type="submission" date="2015-01" db="EMBL/GenBank/DDBJ databases">
        <title>The Genome Sequence of Rhinocladiella mackenzie CBS 650.93.</title>
        <authorList>
            <consortium name="The Broad Institute Genomics Platform"/>
            <person name="Cuomo C."/>
            <person name="de Hoog S."/>
            <person name="Gorbushina A."/>
            <person name="Stielow B."/>
            <person name="Teixiera M."/>
            <person name="Abouelleil A."/>
            <person name="Chapman S.B."/>
            <person name="Priest M."/>
            <person name="Young S.K."/>
            <person name="Wortman J."/>
            <person name="Nusbaum C."/>
            <person name="Birren B."/>
        </authorList>
    </citation>
    <scope>NUCLEOTIDE SEQUENCE [LARGE SCALE GENOMIC DNA]</scope>
    <source>
        <strain evidence="2 3">CBS 650.93</strain>
    </source>
</reference>
<dbReference type="OrthoDB" id="9983919at2759"/>
<proteinExistence type="predicted"/>
<organism evidence="2 3">
    <name type="scientific">Rhinocladiella mackenziei CBS 650.93</name>
    <dbReference type="NCBI Taxonomy" id="1442369"/>
    <lineage>
        <taxon>Eukaryota</taxon>
        <taxon>Fungi</taxon>
        <taxon>Dikarya</taxon>
        <taxon>Ascomycota</taxon>
        <taxon>Pezizomycotina</taxon>
        <taxon>Eurotiomycetes</taxon>
        <taxon>Chaetothyriomycetidae</taxon>
        <taxon>Chaetothyriales</taxon>
        <taxon>Herpotrichiellaceae</taxon>
        <taxon>Rhinocladiella</taxon>
    </lineage>
</organism>
<dbReference type="HOGENOM" id="CLU_078689_0_0_1"/>
<dbReference type="GeneID" id="25292055"/>
<sequence length="215" mass="24946">MAAAPVPLYELPITFSIVIEDDHQAINLCAGRLIQARTPQDRARFLQEVTWRLVRHDVSEDLVMRPAFIEHLGEEGQRMADHDRTDHDRAKTELLALFDMPLDSPDFPTTVQKLFSELLEHMKIESGEQIPRLERILDLSESQRLGREYMKTQVMTPALEMVGKDGAKRGVWADVRDYARTDLRQFRDIWAQLTNEHSVMGIRSYSRQQHIKGRL</sequence>
<accession>A0A0D2JA84</accession>
<protein>
    <recommendedName>
        <fullName evidence="1">Hemerythrin-like domain-containing protein</fullName>
    </recommendedName>
</protein>
<dbReference type="Pfam" id="PF01814">
    <property type="entry name" value="Hemerythrin"/>
    <property type="match status" value="1"/>
</dbReference>
<dbReference type="PANTHER" id="PTHR35585:SF1">
    <property type="entry name" value="HHE DOMAIN PROTEIN (AFU_ORTHOLOGUE AFUA_4G00730)"/>
    <property type="match status" value="1"/>
</dbReference>
<dbReference type="Proteomes" id="UP000053617">
    <property type="component" value="Unassembled WGS sequence"/>
</dbReference>
<dbReference type="RefSeq" id="XP_013273146.1">
    <property type="nucleotide sequence ID" value="XM_013417692.1"/>
</dbReference>
<dbReference type="InterPro" id="IPR012312">
    <property type="entry name" value="Hemerythrin-like"/>
</dbReference>
<name>A0A0D2JA84_9EURO</name>
<dbReference type="VEuPathDB" id="FungiDB:Z518_03984"/>
<evidence type="ECO:0000259" key="1">
    <source>
        <dbReference type="Pfam" id="PF01814"/>
    </source>
</evidence>
<evidence type="ECO:0000313" key="2">
    <source>
        <dbReference type="EMBL" id="KIX06010.1"/>
    </source>
</evidence>
<gene>
    <name evidence="2" type="ORF">Z518_03984</name>
</gene>